<dbReference type="GO" id="GO:0003700">
    <property type="term" value="F:DNA-binding transcription factor activity"/>
    <property type="evidence" value="ECO:0007669"/>
    <property type="project" value="InterPro"/>
</dbReference>
<dbReference type="PROSITE" id="PS50977">
    <property type="entry name" value="HTH_TETR_2"/>
    <property type="match status" value="1"/>
</dbReference>
<dbReference type="Gene3D" id="1.10.10.60">
    <property type="entry name" value="Homeodomain-like"/>
    <property type="match status" value="1"/>
</dbReference>
<comment type="caution">
    <text evidence="6">The sequence shown here is derived from an EMBL/GenBank/DDBJ whole genome shotgun (WGS) entry which is preliminary data.</text>
</comment>
<dbReference type="PROSITE" id="PS01081">
    <property type="entry name" value="HTH_TETR_1"/>
    <property type="match status" value="1"/>
</dbReference>
<dbReference type="EMBL" id="QGTZ01000014">
    <property type="protein sequence ID" value="PWW34630.1"/>
    <property type="molecule type" value="Genomic_DNA"/>
</dbReference>
<evidence type="ECO:0000313" key="7">
    <source>
        <dbReference type="Proteomes" id="UP000247078"/>
    </source>
</evidence>
<feature type="DNA-binding region" description="H-T-H motif" evidence="4">
    <location>
        <begin position="67"/>
        <end position="86"/>
    </location>
</feature>
<dbReference type="Pfam" id="PF08360">
    <property type="entry name" value="TetR_C_5"/>
    <property type="match status" value="1"/>
</dbReference>
<dbReference type="AlphaFoldDB" id="A0A855Y022"/>
<dbReference type="SUPFAM" id="SSF46689">
    <property type="entry name" value="Homeodomain-like"/>
    <property type="match status" value="1"/>
</dbReference>
<proteinExistence type="predicted"/>
<evidence type="ECO:0000256" key="3">
    <source>
        <dbReference type="ARBA" id="ARBA00023163"/>
    </source>
</evidence>
<dbReference type="InterPro" id="IPR009057">
    <property type="entry name" value="Homeodomain-like_sf"/>
</dbReference>
<dbReference type="PRINTS" id="PR00455">
    <property type="entry name" value="HTHTETR"/>
</dbReference>
<organism evidence="6 7">
    <name type="scientific">Paenibacillus pabuli</name>
    <dbReference type="NCBI Taxonomy" id="1472"/>
    <lineage>
        <taxon>Bacteria</taxon>
        <taxon>Bacillati</taxon>
        <taxon>Bacillota</taxon>
        <taxon>Bacilli</taxon>
        <taxon>Bacillales</taxon>
        <taxon>Paenibacillaceae</taxon>
        <taxon>Paenibacillus</taxon>
    </lineage>
</organism>
<evidence type="ECO:0000259" key="5">
    <source>
        <dbReference type="PROSITE" id="PS50977"/>
    </source>
</evidence>
<dbReference type="SUPFAM" id="SSF48498">
    <property type="entry name" value="Tetracyclin repressor-like, C-terminal domain"/>
    <property type="match status" value="1"/>
</dbReference>
<reference evidence="6 7" key="1">
    <citation type="submission" date="2018-05" db="EMBL/GenBank/DDBJ databases">
        <title>Freshwater and sediment microbial communities from various areas in North America, analyzing microbe dynamics in response to fracking.</title>
        <authorList>
            <person name="Lamendella R."/>
        </authorList>
    </citation>
    <scope>NUCLEOTIDE SEQUENCE [LARGE SCALE GENOMIC DNA]</scope>
    <source>
        <strain evidence="6 7">DB-3</strain>
    </source>
</reference>
<evidence type="ECO:0000256" key="1">
    <source>
        <dbReference type="ARBA" id="ARBA00023015"/>
    </source>
</evidence>
<gene>
    <name evidence="6" type="ORF">DET56_1147</name>
</gene>
<evidence type="ECO:0000256" key="4">
    <source>
        <dbReference type="PROSITE-ProRule" id="PRU00335"/>
    </source>
</evidence>
<feature type="domain" description="HTH tetR-type" evidence="5">
    <location>
        <begin position="44"/>
        <end position="104"/>
    </location>
</feature>
<name>A0A855Y022_9BACL</name>
<keyword evidence="3" id="KW-0804">Transcription</keyword>
<sequence length="234" mass="26744">MGAKPILLFDCLSLMVLLKYRTNVQYARGGVKWMSMNKKQIQTEQTKKKLADASRALFVQKGYKATSIEDIVAATGSSKGNIYYHFKSKEGLFLYLIDEWDREWEENWAAKEHLYHTSTEKIYGLAEQLILDDMNHPLTKAADEFFTGEKKENDIEERIALMFERHIQFNKQLVEQGIESGEFKADNADNLALILESTIIGLSQLSRGMEPEQALALYRQAASVFLYGIAKDKA</sequence>
<dbReference type="PANTHER" id="PTHR47506">
    <property type="entry name" value="TRANSCRIPTIONAL REGULATORY PROTEIN"/>
    <property type="match status" value="1"/>
</dbReference>
<dbReference type="InterPro" id="IPR013571">
    <property type="entry name" value="Tscrpt_reg_QacR_C"/>
</dbReference>
<dbReference type="Pfam" id="PF00440">
    <property type="entry name" value="TetR_N"/>
    <property type="match status" value="1"/>
</dbReference>
<dbReference type="GO" id="GO:0045892">
    <property type="term" value="P:negative regulation of DNA-templated transcription"/>
    <property type="evidence" value="ECO:0007669"/>
    <property type="project" value="InterPro"/>
</dbReference>
<accession>A0A855Y022</accession>
<keyword evidence="2 4" id="KW-0238">DNA-binding</keyword>
<evidence type="ECO:0000256" key="2">
    <source>
        <dbReference type="ARBA" id="ARBA00023125"/>
    </source>
</evidence>
<dbReference type="InterPro" id="IPR001647">
    <property type="entry name" value="HTH_TetR"/>
</dbReference>
<protein>
    <submittedName>
        <fullName evidence="6">TetR family transcriptional regulator</fullName>
    </submittedName>
</protein>
<dbReference type="InterPro" id="IPR036271">
    <property type="entry name" value="Tet_transcr_reg_TetR-rel_C_sf"/>
</dbReference>
<keyword evidence="1" id="KW-0805">Transcription regulation</keyword>
<evidence type="ECO:0000313" key="6">
    <source>
        <dbReference type="EMBL" id="PWW34630.1"/>
    </source>
</evidence>
<dbReference type="GO" id="GO:0003677">
    <property type="term" value="F:DNA binding"/>
    <property type="evidence" value="ECO:0007669"/>
    <property type="project" value="UniProtKB-UniRule"/>
</dbReference>
<dbReference type="Proteomes" id="UP000247078">
    <property type="component" value="Unassembled WGS sequence"/>
</dbReference>
<dbReference type="InterPro" id="IPR023772">
    <property type="entry name" value="DNA-bd_HTH_TetR-type_CS"/>
</dbReference>
<dbReference type="Gene3D" id="1.10.357.10">
    <property type="entry name" value="Tetracycline Repressor, domain 2"/>
    <property type="match status" value="1"/>
</dbReference>
<dbReference type="PANTHER" id="PTHR47506:SF1">
    <property type="entry name" value="HTH-TYPE TRANSCRIPTIONAL REGULATOR YJDC"/>
    <property type="match status" value="1"/>
</dbReference>